<feature type="transmembrane region" description="Helical" evidence="1">
    <location>
        <begin position="213"/>
        <end position="233"/>
    </location>
</feature>
<dbReference type="RefSeq" id="WP_203898048.1">
    <property type="nucleotide sequence ID" value="NZ_BOPF01000004.1"/>
</dbReference>
<feature type="transmembrane region" description="Helical" evidence="1">
    <location>
        <begin position="179"/>
        <end position="201"/>
    </location>
</feature>
<keyword evidence="1" id="KW-0472">Membrane</keyword>
<feature type="transmembrane region" description="Helical" evidence="1">
    <location>
        <begin position="245"/>
        <end position="265"/>
    </location>
</feature>
<dbReference type="InterPro" id="IPR043128">
    <property type="entry name" value="Rev_trsase/Diguanyl_cyclase"/>
</dbReference>
<feature type="transmembrane region" description="Helical" evidence="1">
    <location>
        <begin position="147"/>
        <end position="167"/>
    </location>
</feature>
<dbReference type="PROSITE" id="PS50887">
    <property type="entry name" value="GGDEF"/>
    <property type="match status" value="1"/>
</dbReference>
<feature type="domain" description="GGDEF" evidence="3">
    <location>
        <begin position="371"/>
        <end position="503"/>
    </location>
</feature>
<dbReference type="Pfam" id="PF00990">
    <property type="entry name" value="GGDEF"/>
    <property type="match status" value="1"/>
</dbReference>
<dbReference type="SMART" id="SM00267">
    <property type="entry name" value="GGDEF"/>
    <property type="match status" value="1"/>
</dbReference>
<dbReference type="PANTHER" id="PTHR44757">
    <property type="entry name" value="DIGUANYLATE CYCLASE DGCP"/>
    <property type="match status" value="1"/>
</dbReference>
<dbReference type="Gene3D" id="3.20.20.450">
    <property type="entry name" value="EAL domain"/>
    <property type="match status" value="1"/>
</dbReference>
<reference evidence="4" key="1">
    <citation type="submission" date="2021-01" db="EMBL/GenBank/DDBJ databases">
        <title>Whole genome shotgun sequence of Virgisporangium aliadipatigenens NBRC 105644.</title>
        <authorList>
            <person name="Komaki H."/>
            <person name="Tamura T."/>
        </authorList>
    </citation>
    <scope>NUCLEOTIDE SEQUENCE</scope>
    <source>
        <strain evidence="4">NBRC 105644</strain>
    </source>
</reference>
<dbReference type="SUPFAM" id="SSF141868">
    <property type="entry name" value="EAL domain-like"/>
    <property type="match status" value="1"/>
</dbReference>
<dbReference type="PROSITE" id="PS50883">
    <property type="entry name" value="EAL"/>
    <property type="match status" value="1"/>
</dbReference>
<protein>
    <submittedName>
        <fullName evidence="4">Uncharacterized protein</fullName>
    </submittedName>
</protein>
<dbReference type="InterPro" id="IPR035919">
    <property type="entry name" value="EAL_sf"/>
</dbReference>
<feature type="transmembrane region" description="Helical" evidence="1">
    <location>
        <begin position="54"/>
        <end position="74"/>
    </location>
</feature>
<feature type="domain" description="EAL" evidence="2">
    <location>
        <begin position="509"/>
        <end position="764"/>
    </location>
</feature>
<keyword evidence="1" id="KW-1133">Transmembrane helix</keyword>
<keyword evidence="1" id="KW-0812">Transmembrane</keyword>
<comment type="caution">
    <text evidence="4">The sequence shown here is derived from an EMBL/GenBank/DDBJ whole genome shotgun (WGS) entry which is preliminary data.</text>
</comment>
<dbReference type="NCBIfam" id="TIGR00254">
    <property type="entry name" value="GGDEF"/>
    <property type="match status" value="1"/>
</dbReference>
<evidence type="ECO:0000256" key="1">
    <source>
        <dbReference type="SAM" id="Phobius"/>
    </source>
</evidence>
<proteinExistence type="predicted"/>
<dbReference type="InterPro" id="IPR000160">
    <property type="entry name" value="GGDEF_dom"/>
</dbReference>
<dbReference type="Pfam" id="PF00563">
    <property type="entry name" value="EAL"/>
    <property type="match status" value="1"/>
</dbReference>
<sequence>MTAVAPQPRAVDSPPSQWRWLYRAPYLTFPLVLVGVVVTAWVPGTRAPLTAGSVLLLNIIALALSVGVAGRAAIDPATRRAWRMLSVAVVLLGVSGIGYGISLRGGISFGTSLTVGMVGRLLAVPVLLVGLASLPMRPASRRDLQRLGLDLTVLTGVGAMLLWYFVISPALVHDVAAETLAMAAFPLCDILMIISIGAVLLRGATSARRPLILLLGAQVAFLLINLVIGRAAVTSADREQPASTLLDLLLVFAVFLVAAAAAEQYHAAPLNDPESDVAEWRSRPLLSLPYLAIGVGSMVSIVAAFHAGPHPWGGLVAAATVVTAAFAARHALAAHENSRLVRTDSLTGLANRRRLRDNLDRAVARSHRTGEPVAVLLIDLDGFKEVNDEYGHEAGDAVLLHFARLLDRQVRAKDTAARLGGDEFAIVVVGVDSTGAGALARRILDAANEPISIGGRRFRTRASIGIAVADTPGIEPRELLYRADVAMHRTKRRQSHDWQLFAEEHLPEDEQPEVELRRAIQKGQLRVLYQPIVDLVTGDLAAVEALVRWDHPTRGVLGPQAFLPAAEESGLINDLGRFVLAEACSQMRGWRGMLPDGRSLHLSVNFSPSQFARPDFAQDVLGIVDRTGFDPADLVVEITEGALVDEELVVPQLEALRARGVRIALDDFGTGYSTLYQITRLPIDVLKLDRSFVMEINGGRSSNAVAEAVVRIARMLHLDTVAEGIEEPSQAAELTVLGFKNGQGFYFAEPMTPDAVRTLISAPHLQKA</sequence>
<dbReference type="InterPro" id="IPR001633">
    <property type="entry name" value="EAL_dom"/>
</dbReference>
<gene>
    <name evidence="4" type="ORF">Val02_13570</name>
</gene>
<name>A0A8J4DP32_9ACTN</name>
<evidence type="ECO:0000313" key="5">
    <source>
        <dbReference type="Proteomes" id="UP000619260"/>
    </source>
</evidence>
<evidence type="ECO:0000259" key="3">
    <source>
        <dbReference type="PROSITE" id="PS50887"/>
    </source>
</evidence>
<evidence type="ECO:0000313" key="4">
    <source>
        <dbReference type="EMBL" id="GIJ44471.1"/>
    </source>
</evidence>
<feature type="transmembrane region" description="Helical" evidence="1">
    <location>
        <begin position="285"/>
        <end position="306"/>
    </location>
</feature>
<dbReference type="EMBL" id="BOPF01000004">
    <property type="protein sequence ID" value="GIJ44471.1"/>
    <property type="molecule type" value="Genomic_DNA"/>
</dbReference>
<dbReference type="CDD" id="cd01949">
    <property type="entry name" value="GGDEF"/>
    <property type="match status" value="1"/>
</dbReference>
<dbReference type="InterPro" id="IPR052155">
    <property type="entry name" value="Biofilm_reg_signaling"/>
</dbReference>
<dbReference type="InterPro" id="IPR029787">
    <property type="entry name" value="Nucleotide_cyclase"/>
</dbReference>
<dbReference type="Proteomes" id="UP000619260">
    <property type="component" value="Unassembled WGS sequence"/>
</dbReference>
<keyword evidence="5" id="KW-1185">Reference proteome</keyword>
<accession>A0A8J4DP32</accession>
<organism evidence="4 5">
    <name type="scientific">Virgisporangium aliadipatigenens</name>
    <dbReference type="NCBI Taxonomy" id="741659"/>
    <lineage>
        <taxon>Bacteria</taxon>
        <taxon>Bacillati</taxon>
        <taxon>Actinomycetota</taxon>
        <taxon>Actinomycetes</taxon>
        <taxon>Micromonosporales</taxon>
        <taxon>Micromonosporaceae</taxon>
        <taxon>Virgisporangium</taxon>
    </lineage>
</organism>
<dbReference type="AlphaFoldDB" id="A0A8J4DP32"/>
<dbReference type="FunFam" id="3.30.70.270:FF:000001">
    <property type="entry name" value="Diguanylate cyclase domain protein"/>
    <property type="match status" value="1"/>
</dbReference>
<dbReference type="SUPFAM" id="SSF55073">
    <property type="entry name" value="Nucleotide cyclase"/>
    <property type="match status" value="1"/>
</dbReference>
<evidence type="ECO:0000259" key="2">
    <source>
        <dbReference type="PROSITE" id="PS50883"/>
    </source>
</evidence>
<feature type="transmembrane region" description="Helical" evidence="1">
    <location>
        <begin position="81"/>
        <end position="101"/>
    </location>
</feature>
<dbReference type="PANTHER" id="PTHR44757:SF2">
    <property type="entry name" value="BIOFILM ARCHITECTURE MAINTENANCE PROTEIN MBAA"/>
    <property type="match status" value="1"/>
</dbReference>
<feature type="transmembrane region" description="Helical" evidence="1">
    <location>
        <begin position="113"/>
        <end position="135"/>
    </location>
</feature>
<dbReference type="CDD" id="cd01948">
    <property type="entry name" value="EAL"/>
    <property type="match status" value="1"/>
</dbReference>
<feature type="transmembrane region" description="Helical" evidence="1">
    <location>
        <begin position="20"/>
        <end position="42"/>
    </location>
</feature>
<dbReference type="SMART" id="SM00052">
    <property type="entry name" value="EAL"/>
    <property type="match status" value="1"/>
</dbReference>
<dbReference type="Gene3D" id="3.30.70.270">
    <property type="match status" value="1"/>
</dbReference>